<evidence type="ECO:0000259" key="1">
    <source>
        <dbReference type="PROSITE" id="PS50076"/>
    </source>
</evidence>
<dbReference type="AlphaFoldDB" id="A0A9P0Z802"/>
<reference evidence="2" key="1">
    <citation type="submission" date="2022-07" db="EMBL/GenBank/DDBJ databases">
        <authorList>
            <person name="Macas J."/>
            <person name="Novak P."/>
            <person name="Neumann P."/>
        </authorList>
    </citation>
    <scope>NUCLEOTIDE SEQUENCE</scope>
</reference>
<dbReference type="SUPFAM" id="SSF46565">
    <property type="entry name" value="Chaperone J-domain"/>
    <property type="match status" value="1"/>
</dbReference>
<organism evidence="2 3">
    <name type="scientific">Cuscuta europaea</name>
    <name type="common">European dodder</name>
    <dbReference type="NCBI Taxonomy" id="41803"/>
    <lineage>
        <taxon>Eukaryota</taxon>
        <taxon>Viridiplantae</taxon>
        <taxon>Streptophyta</taxon>
        <taxon>Embryophyta</taxon>
        <taxon>Tracheophyta</taxon>
        <taxon>Spermatophyta</taxon>
        <taxon>Magnoliopsida</taxon>
        <taxon>eudicotyledons</taxon>
        <taxon>Gunneridae</taxon>
        <taxon>Pentapetalae</taxon>
        <taxon>asterids</taxon>
        <taxon>lamiids</taxon>
        <taxon>Solanales</taxon>
        <taxon>Convolvulaceae</taxon>
        <taxon>Cuscuteae</taxon>
        <taxon>Cuscuta</taxon>
        <taxon>Cuscuta subgen. Cuscuta</taxon>
    </lineage>
</organism>
<dbReference type="InterPro" id="IPR053052">
    <property type="entry name" value="Imprinting_Balance_Reg"/>
</dbReference>
<dbReference type="InterPro" id="IPR036869">
    <property type="entry name" value="J_dom_sf"/>
</dbReference>
<keyword evidence="3" id="KW-1185">Reference proteome</keyword>
<dbReference type="PROSITE" id="PS50076">
    <property type="entry name" value="DNAJ_2"/>
    <property type="match status" value="1"/>
</dbReference>
<gene>
    <name evidence="2" type="ORF">CEURO_LOCUS11047</name>
</gene>
<protein>
    <recommendedName>
        <fullName evidence="1">J domain-containing protein</fullName>
    </recommendedName>
</protein>
<feature type="domain" description="J" evidence="1">
    <location>
        <begin position="72"/>
        <end position="137"/>
    </location>
</feature>
<dbReference type="EMBL" id="CAMAPE010000021">
    <property type="protein sequence ID" value="CAH9089945.1"/>
    <property type="molecule type" value="Genomic_DNA"/>
</dbReference>
<accession>A0A9P0Z802</accession>
<dbReference type="Proteomes" id="UP001152484">
    <property type="component" value="Unassembled WGS sequence"/>
</dbReference>
<evidence type="ECO:0000313" key="2">
    <source>
        <dbReference type="EMBL" id="CAH9089945.1"/>
    </source>
</evidence>
<dbReference type="CDD" id="cd06257">
    <property type="entry name" value="DnaJ"/>
    <property type="match status" value="1"/>
</dbReference>
<dbReference type="PANTHER" id="PTHR45496:SF12">
    <property type="entry name" value="J DOMAIN-CONTAINING PROTEIN"/>
    <property type="match status" value="1"/>
</dbReference>
<dbReference type="SMART" id="SM00271">
    <property type="entry name" value="DnaJ"/>
    <property type="match status" value="1"/>
</dbReference>
<dbReference type="PANTHER" id="PTHR45496">
    <property type="entry name" value="CHAPERONE DNAJ-DOMAIN SUPERFAMILY PROTEIN"/>
    <property type="match status" value="1"/>
</dbReference>
<dbReference type="Gene3D" id="1.10.287.110">
    <property type="entry name" value="DnaJ domain"/>
    <property type="match status" value="1"/>
</dbReference>
<dbReference type="Pfam" id="PF00226">
    <property type="entry name" value="DnaJ"/>
    <property type="match status" value="1"/>
</dbReference>
<comment type="caution">
    <text evidence="2">The sequence shown here is derived from an EMBL/GenBank/DDBJ whole genome shotgun (WGS) entry which is preliminary data.</text>
</comment>
<sequence length="242" mass="26875">MRSRNQIERLLIAAQSSIDSQNFDDCRKKALLAQQSDPLHPGPAQLIAIADVISAFSSTISSASSGSSKKSDYYSILGVPRFTGDLDVIKTRFEKLAALLNPRKNPYSLSGYAHGLVSKAWRVLSNPAQKAQFDEELSLKLKSTERSEKQTFWTVCTHCFYLYEYPAEYENCSLRCQNEECRSVFTAAVSAPPPQEVIEKGDYDCLEGMSAGMRKQKMVANCSKKLMGKGVRVLQVNGSVPR</sequence>
<evidence type="ECO:0000313" key="3">
    <source>
        <dbReference type="Proteomes" id="UP001152484"/>
    </source>
</evidence>
<dbReference type="InterPro" id="IPR001623">
    <property type="entry name" value="DnaJ_domain"/>
</dbReference>
<name>A0A9P0Z802_CUSEU</name>
<dbReference type="OrthoDB" id="897132at2759"/>
<proteinExistence type="predicted"/>